<keyword evidence="4" id="KW-0479">Metal-binding</keyword>
<dbReference type="Gene3D" id="1.10.630.10">
    <property type="entry name" value="Cytochrome P450"/>
    <property type="match status" value="1"/>
</dbReference>
<dbReference type="STRING" id="2282107.A0A286U6W3"/>
<evidence type="ECO:0000256" key="8">
    <source>
        <dbReference type="SAM" id="Phobius"/>
    </source>
</evidence>
<comment type="caution">
    <text evidence="9">The sequence shown here is derived from an EMBL/GenBank/DDBJ whole genome shotgun (WGS) entry which is preliminary data.</text>
</comment>
<dbReference type="GO" id="GO:0020037">
    <property type="term" value="F:heme binding"/>
    <property type="evidence" value="ECO:0007669"/>
    <property type="project" value="InterPro"/>
</dbReference>
<keyword evidence="8" id="KW-0472">Membrane</keyword>
<dbReference type="InterPro" id="IPR050364">
    <property type="entry name" value="Cytochrome_P450_fung"/>
</dbReference>
<evidence type="ECO:0000256" key="6">
    <source>
        <dbReference type="ARBA" id="ARBA00023004"/>
    </source>
</evidence>
<evidence type="ECO:0000256" key="1">
    <source>
        <dbReference type="ARBA" id="ARBA00001971"/>
    </source>
</evidence>
<evidence type="ECO:0000256" key="7">
    <source>
        <dbReference type="ARBA" id="ARBA00023033"/>
    </source>
</evidence>
<dbReference type="InParanoid" id="A0A286U6W3"/>
<dbReference type="PANTHER" id="PTHR46300:SF7">
    <property type="entry name" value="P450, PUTATIVE (EUROFUNG)-RELATED"/>
    <property type="match status" value="1"/>
</dbReference>
<dbReference type="SUPFAM" id="SSF48264">
    <property type="entry name" value="Cytochrome P450"/>
    <property type="match status" value="1"/>
</dbReference>
<protein>
    <submittedName>
        <fullName evidence="9">Cytochrome P450</fullName>
    </submittedName>
</protein>
<evidence type="ECO:0000256" key="2">
    <source>
        <dbReference type="ARBA" id="ARBA00010617"/>
    </source>
</evidence>
<comment type="cofactor">
    <cofactor evidence="1">
        <name>heme</name>
        <dbReference type="ChEBI" id="CHEBI:30413"/>
    </cofactor>
</comment>
<proteinExistence type="inferred from homology"/>
<dbReference type="OrthoDB" id="2789670at2759"/>
<comment type="similarity">
    <text evidence="2">Belongs to the cytochrome P450 family.</text>
</comment>
<keyword evidence="5" id="KW-0560">Oxidoreductase</keyword>
<dbReference type="InterPro" id="IPR036396">
    <property type="entry name" value="Cyt_P450_sf"/>
</dbReference>
<evidence type="ECO:0000256" key="5">
    <source>
        <dbReference type="ARBA" id="ARBA00023002"/>
    </source>
</evidence>
<keyword evidence="6" id="KW-0408">Iron</keyword>
<accession>A0A286U6W3</accession>
<dbReference type="PANTHER" id="PTHR46300">
    <property type="entry name" value="P450, PUTATIVE (EUROFUNG)-RELATED-RELATED"/>
    <property type="match status" value="1"/>
</dbReference>
<evidence type="ECO:0000313" key="10">
    <source>
        <dbReference type="Proteomes" id="UP000217199"/>
    </source>
</evidence>
<dbReference type="InterPro" id="IPR001128">
    <property type="entry name" value="Cyt_P450"/>
</dbReference>
<dbReference type="GO" id="GO:0005506">
    <property type="term" value="F:iron ion binding"/>
    <property type="evidence" value="ECO:0007669"/>
    <property type="project" value="InterPro"/>
</dbReference>
<feature type="transmembrane region" description="Helical" evidence="8">
    <location>
        <begin position="6"/>
        <end position="26"/>
    </location>
</feature>
<keyword evidence="7" id="KW-0503">Monooxygenase</keyword>
<evidence type="ECO:0000256" key="3">
    <source>
        <dbReference type="ARBA" id="ARBA00022617"/>
    </source>
</evidence>
<reference evidence="9 10" key="1">
    <citation type="journal article" date="2017" name="Mol. Ecol.">
        <title>Comparative and population genomic landscape of Phellinus noxius: A hypervariable fungus causing root rot in trees.</title>
        <authorList>
            <person name="Chung C.L."/>
            <person name="Lee T.J."/>
            <person name="Akiba M."/>
            <person name="Lee H.H."/>
            <person name="Kuo T.H."/>
            <person name="Liu D."/>
            <person name="Ke H.M."/>
            <person name="Yokoi T."/>
            <person name="Roa M.B."/>
            <person name="Lu M.J."/>
            <person name="Chang Y.Y."/>
            <person name="Ann P.J."/>
            <person name="Tsai J.N."/>
            <person name="Chen C.Y."/>
            <person name="Tzean S.S."/>
            <person name="Ota Y."/>
            <person name="Hattori T."/>
            <person name="Sahashi N."/>
            <person name="Liou R.F."/>
            <person name="Kikuchi T."/>
            <person name="Tsai I.J."/>
        </authorList>
    </citation>
    <scope>NUCLEOTIDE SEQUENCE [LARGE SCALE GENOMIC DNA]</scope>
    <source>
        <strain evidence="9 10">FFPRI411160</strain>
    </source>
</reference>
<dbReference type="Pfam" id="PF00067">
    <property type="entry name" value="p450"/>
    <property type="match status" value="1"/>
</dbReference>
<sequence length="159" mass="18636">MTDYFTDVSALLAFVLMLYIVVSWGFGQRHTLPLPPGPKGLPILGNFLDMRAARECETLRTWRDTYGPVVHLRVFGRSYIYLNDYQTMVDLFEKRGNIYSSRPHLVMNDLQGWSEWFVGVLPYGPELRRSRQKLHQFLQKSVIPDYRQLQMQSAYKLAE</sequence>
<dbReference type="GO" id="GO:0004497">
    <property type="term" value="F:monooxygenase activity"/>
    <property type="evidence" value="ECO:0007669"/>
    <property type="project" value="UniProtKB-KW"/>
</dbReference>
<keyword evidence="3" id="KW-0349">Heme</keyword>
<keyword evidence="8" id="KW-0812">Transmembrane</keyword>
<name>A0A286U6W3_9AGAM</name>
<evidence type="ECO:0000256" key="4">
    <source>
        <dbReference type="ARBA" id="ARBA00022723"/>
    </source>
</evidence>
<organism evidence="9 10">
    <name type="scientific">Pyrrhoderma noxium</name>
    <dbReference type="NCBI Taxonomy" id="2282107"/>
    <lineage>
        <taxon>Eukaryota</taxon>
        <taxon>Fungi</taxon>
        <taxon>Dikarya</taxon>
        <taxon>Basidiomycota</taxon>
        <taxon>Agaricomycotina</taxon>
        <taxon>Agaricomycetes</taxon>
        <taxon>Hymenochaetales</taxon>
        <taxon>Hymenochaetaceae</taxon>
        <taxon>Pyrrhoderma</taxon>
    </lineage>
</organism>
<dbReference type="GO" id="GO:0016705">
    <property type="term" value="F:oxidoreductase activity, acting on paired donors, with incorporation or reduction of molecular oxygen"/>
    <property type="evidence" value="ECO:0007669"/>
    <property type="project" value="InterPro"/>
</dbReference>
<keyword evidence="8" id="KW-1133">Transmembrane helix</keyword>
<dbReference type="AlphaFoldDB" id="A0A286U6W3"/>
<gene>
    <name evidence="9" type="ORF">PNOK_0907500</name>
</gene>
<dbReference type="EMBL" id="NBII01000010">
    <property type="protein sequence ID" value="PAV15313.1"/>
    <property type="molecule type" value="Genomic_DNA"/>
</dbReference>
<dbReference type="Proteomes" id="UP000217199">
    <property type="component" value="Unassembled WGS sequence"/>
</dbReference>
<evidence type="ECO:0000313" key="9">
    <source>
        <dbReference type="EMBL" id="PAV15313.1"/>
    </source>
</evidence>
<keyword evidence="10" id="KW-1185">Reference proteome</keyword>